<dbReference type="GO" id="GO:0006357">
    <property type="term" value="P:regulation of transcription by RNA polymerase II"/>
    <property type="evidence" value="ECO:0007669"/>
    <property type="project" value="InterPro"/>
</dbReference>
<dbReference type="FunFam" id="1.20.5.490:FF:000002">
    <property type="entry name" value="TSC22 domain family, member 1"/>
    <property type="match status" value="1"/>
</dbReference>
<feature type="region of interest" description="Disordered" evidence="10">
    <location>
        <begin position="108"/>
        <end position="148"/>
    </location>
</feature>
<comment type="subcellular location">
    <subcellularLocation>
        <location evidence="2">Cytoplasm</location>
    </subcellularLocation>
    <subcellularLocation>
        <location evidence="1">Nucleus</location>
    </subcellularLocation>
</comment>
<evidence type="ECO:0000256" key="1">
    <source>
        <dbReference type="ARBA" id="ARBA00004123"/>
    </source>
</evidence>
<dbReference type="CDD" id="cd21938">
    <property type="entry name" value="ZIP_TSC22D1"/>
    <property type="match status" value="1"/>
</dbReference>
<name>A0A8T2PH89_9TELE</name>
<dbReference type="EMBL" id="JAFBMS010000010">
    <property type="protein sequence ID" value="KAG9348992.1"/>
    <property type="molecule type" value="Genomic_DNA"/>
</dbReference>
<comment type="similarity">
    <text evidence="3">Belongs to the TSC-22/Dip/Bun family.</text>
</comment>
<dbReference type="GO" id="GO:0008284">
    <property type="term" value="P:positive regulation of cell population proliferation"/>
    <property type="evidence" value="ECO:0007669"/>
    <property type="project" value="TreeGrafter"/>
</dbReference>
<gene>
    <name evidence="11" type="ORF">JZ751_029309</name>
</gene>
<accession>A0A8T2PH89</accession>
<keyword evidence="5" id="KW-0805">Transcription regulation</keyword>
<evidence type="ECO:0000256" key="3">
    <source>
        <dbReference type="ARBA" id="ARBA00007908"/>
    </source>
</evidence>
<dbReference type="Pfam" id="PF01166">
    <property type="entry name" value="TSC22"/>
    <property type="match status" value="1"/>
</dbReference>
<comment type="caution">
    <text evidence="11">The sequence shown here is derived from an EMBL/GenBank/DDBJ whole genome shotgun (WGS) entry which is preliminary data.</text>
</comment>
<dbReference type="PANTHER" id="PTHR46745:SF1">
    <property type="entry name" value="TSC22 DOMAIN FAMILY PROTEIN 1"/>
    <property type="match status" value="1"/>
</dbReference>
<organism evidence="11 12">
    <name type="scientific">Albula glossodonta</name>
    <name type="common">roundjaw bonefish</name>
    <dbReference type="NCBI Taxonomy" id="121402"/>
    <lineage>
        <taxon>Eukaryota</taxon>
        <taxon>Metazoa</taxon>
        <taxon>Chordata</taxon>
        <taxon>Craniata</taxon>
        <taxon>Vertebrata</taxon>
        <taxon>Euteleostomi</taxon>
        <taxon>Actinopterygii</taxon>
        <taxon>Neopterygii</taxon>
        <taxon>Teleostei</taxon>
        <taxon>Albuliformes</taxon>
        <taxon>Albulidae</taxon>
        <taxon>Albula</taxon>
    </lineage>
</organism>
<feature type="coiled-coil region" evidence="9">
    <location>
        <begin position="66"/>
        <end position="100"/>
    </location>
</feature>
<evidence type="ECO:0000256" key="5">
    <source>
        <dbReference type="ARBA" id="ARBA00023015"/>
    </source>
</evidence>
<keyword evidence="4" id="KW-0963">Cytoplasm</keyword>
<dbReference type="InterPro" id="IPR047862">
    <property type="entry name" value="TSC22/BUN_CS"/>
</dbReference>
<evidence type="ECO:0000256" key="4">
    <source>
        <dbReference type="ARBA" id="ARBA00022490"/>
    </source>
</evidence>
<dbReference type="InterPro" id="IPR000580">
    <property type="entry name" value="TSC22/Bun"/>
</dbReference>
<sequence>MNTRCYSVAMDLGVCQLRHFSISFLSSLLGTESSPVSLDNSSSGASVVAIDNKIEQAMDLVKSHLMYAVREEVEVLKEQIKELIERNSQLEQENNLLKTLASPEQLAQFQAQVQSGSPPPATAQAAGTGAQQPAPPTQASSQSSGPSA</sequence>
<dbReference type="GO" id="GO:0005829">
    <property type="term" value="C:cytosol"/>
    <property type="evidence" value="ECO:0007669"/>
    <property type="project" value="TreeGrafter"/>
</dbReference>
<evidence type="ECO:0000313" key="11">
    <source>
        <dbReference type="EMBL" id="KAG9348992.1"/>
    </source>
</evidence>
<evidence type="ECO:0000256" key="7">
    <source>
        <dbReference type="ARBA" id="ARBA00023242"/>
    </source>
</evidence>
<evidence type="ECO:0000256" key="6">
    <source>
        <dbReference type="ARBA" id="ARBA00023163"/>
    </source>
</evidence>
<evidence type="ECO:0000256" key="10">
    <source>
        <dbReference type="SAM" id="MobiDB-lite"/>
    </source>
</evidence>
<dbReference type="PROSITE" id="PS01289">
    <property type="entry name" value="TSC22"/>
    <property type="match status" value="1"/>
</dbReference>
<protein>
    <recommendedName>
        <fullName evidence="8">TSC22 domain family protein 1</fullName>
    </recommendedName>
</protein>
<dbReference type="OrthoDB" id="8961796at2759"/>
<dbReference type="GO" id="GO:0005634">
    <property type="term" value="C:nucleus"/>
    <property type="evidence" value="ECO:0007669"/>
    <property type="project" value="UniProtKB-SubCell"/>
</dbReference>
<keyword evidence="12" id="KW-1185">Reference proteome</keyword>
<dbReference type="SUPFAM" id="SSF58026">
    <property type="entry name" value="Delta-sleep-inducing peptide immunoreactive peptide"/>
    <property type="match status" value="1"/>
</dbReference>
<dbReference type="Gene3D" id="1.20.5.490">
    <property type="entry name" value="Single helix bin"/>
    <property type="match status" value="1"/>
</dbReference>
<dbReference type="PANTHER" id="PTHR46745">
    <property type="entry name" value="TSC22 DOMAIN FAMILY PROTEIN 1"/>
    <property type="match status" value="1"/>
</dbReference>
<dbReference type="Proteomes" id="UP000824540">
    <property type="component" value="Unassembled WGS sequence"/>
</dbReference>
<evidence type="ECO:0000256" key="9">
    <source>
        <dbReference type="SAM" id="Coils"/>
    </source>
</evidence>
<dbReference type="GO" id="GO:0043066">
    <property type="term" value="P:negative regulation of apoptotic process"/>
    <property type="evidence" value="ECO:0007669"/>
    <property type="project" value="TreeGrafter"/>
</dbReference>
<keyword evidence="9" id="KW-0175">Coiled coil</keyword>
<keyword evidence="6" id="KW-0804">Transcription</keyword>
<proteinExistence type="inferred from homology"/>
<feature type="compositionally biased region" description="Low complexity" evidence="10">
    <location>
        <begin position="122"/>
        <end position="148"/>
    </location>
</feature>
<keyword evidence="7" id="KW-0539">Nucleus</keyword>
<evidence type="ECO:0000313" key="12">
    <source>
        <dbReference type="Proteomes" id="UP000824540"/>
    </source>
</evidence>
<evidence type="ECO:0000256" key="8">
    <source>
        <dbReference type="ARBA" id="ARBA00039911"/>
    </source>
</evidence>
<evidence type="ECO:0000256" key="2">
    <source>
        <dbReference type="ARBA" id="ARBA00004496"/>
    </source>
</evidence>
<reference evidence="11" key="1">
    <citation type="thesis" date="2021" institute="BYU ScholarsArchive" country="Provo, UT, USA">
        <title>Applications of and Algorithms for Genome Assembly and Genomic Analyses with an Emphasis on Marine Teleosts.</title>
        <authorList>
            <person name="Pickett B.D."/>
        </authorList>
    </citation>
    <scope>NUCLEOTIDE SEQUENCE</scope>
    <source>
        <strain evidence="11">HI-2016</strain>
    </source>
</reference>
<dbReference type="AlphaFoldDB" id="A0A8T2PH89"/>